<name>A0ABX1DPG1_9HYPH</name>
<organism evidence="1 2">
    <name type="scientific">Brucella haematophila</name>
    <dbReference type="NCBI Taxonomy" id="419474"/>
    <lineage>
        <taxon>Bacteria</taxon>
        <taxon>Pseudomonadati</taxon>
        <taxon>Pseudomonadota</taxon>
        <taxon>Alphaproteobacteria</taxon>
        <taxon>Hyphomicrobiales</taxon>
        <taxon>Brucellaceae</taxon>
        <taxon>Brucella/Ochrobactrum group</taxon>
        <taxon>Brucella</taxon>
    </lineage>
</organism>
<dbReference type="InterPro" id="IPR006439">
    <property type="entry name" value="HAD-SF_hydro_IA"/>
</dbReference>
<sequence length="73" mass="7421">MGVSAPRCVVIEDSPSGVKAAKAAGMTAVGFTGGSHYSVLDNTETLRNAGADHILTHAADLPSLLRDISADGR</sequence>
<comment type="caution">
    <text evidence="1">The sequence shown here is derived from an EMBL/GenBank/DDBJ whole genome shotgun (WGS) entry which is preliminary data.</text>
</comment>
<gene>
    <name evidence="1" type="ORF">HED55_21475</name>
</gene>
<keyword evidence="2" id="KW-1185">Reference proteome</keyword>
<dbReference type="InterPro" id="IPR036412">
    <property type="entry name" value="HAD-like_sf"/>
</dbReference>
<dbReference type="Proteomes" id="UP000704467">
    <property type="component" value="Unassembled WGS sequence"/>
</dbReference>
<accession>A0ABX1DPG1</accession>
<evidence type="ECO:0000313" key="1">
    <source>
        <dbReference type="EMBL" id="NKC04829.1"/>
    </source>
</evidence>
<reference evidence="1 2" key="1">
    <citation type="submission" date="2020-03" db="EMBL/GenBank/DDBJ databases">
        <title>Whole genome sequencing of clinical and environmental type strains of Ochrobactrum.</title>
        <authorList>
            <person name="Dharne M."/>
        </authorList>
    </citation>
    <scope>NUCLEOTIDE SEQUENCE [LARGE SCALE GENOMIC DNA]</scope>
    <source>
        <strain evidence="1 2">CIP 109452</strain>
    </source>
</reference>
<proteinExistence type="predicted"/>
<dbReference type="EMBL" id="JAAVLN010000003">
    <property type="protein sequence ID" value="NKC04829.1"/>
    <property type="molecule type" value="Genomic_DNA"/>
</dbReference>
<evidence type="ECO:0000313" key="2">
    <source>
        <dbReference type="Proteomes" id="UP000704467"/>
    </source>
</evidence>
<dbReference type="NCBIfam" id="TIGR01509">
    <property type="entry name" value="HAD-SF-IA-v3"/>
    <property type="match status" value="1"/>
</dbReference>
<dbReference type="SUPFAM" id="SSF56784">
    <property type="entry name" value="HAD-like"/>
    <property type="match status" value="1"/>
</dbReference>
<dbReference type="InterPro" id="IPR023214">
    <property type="entry name" value="HAD_sf"/>
</dbReference>
<dbReference type="Gene3D" id="3.40.50.1000">
    <property type="entry name" value="HAD superfamily/HAD-like"/>
    <property type="match status" value="1"/>
</dbReference>
<protein>
    <submittedName>
        <fullName evidence="1">HAD family phosphatase</fullName>
    </submittedName>
</protein>